<sequence length="79" mass="8823">MKNKMKKILVFMGVVAIVIGGHVYSKQSSVKMSSLMLENIEALADSETDGVHCFGKGLVDCPLNHDKVYMYDAPYSLYY</sequence>
<gene>
    <name evidence="1" type="ORF">BcellWH2_04001</name>
    <name evidence="4" type="ORF">F2Y81_12390</name>
    <name evidence="3" type="ORF">F2Y86_01170</name>
    <name evidence="2" type="ORF">F2Y87_29810</name>
    <name evidence="5" type="ORF">PZH42_15535</name>
    <name evidence="6" type="ORF">RO785_20945</name>
</gene>
<proteinExistence type="predicted"/>
<accession>A0A0P0GAV2</accession>
<evidence type="ECO:0000313" key="5">
    <source>
        <dbReference type="EMBL" id="MDE8695521.1"/>
    </source>
</evidence>
<name>A0A0P0GAV2_9BACE</name>
<dbReference type="Proteomes" id="UP000448877">
    <property type="component" value="Unassembled WGS sequence"/>
</dbReference>
<dbReference type="EMBL" id="VVYW01000001">
    <property type="protein sequence ID" value="KAA5411361.1"/>
    <property type="molecule type" value="Genomic_DNA"/>
</dbReference>
<dbReference type="Proteomes" id="UP001266995">
    <property type="component" value="Unassembled WGS sequence"/>
</dbReference>
<protein>
    <submittedName>
        <fullName evidence="5">NVEALA domain-containing protein</fullName>
    </submittedName>
</protein>
<evidence type="ECO:0000313" key="8">
    <source>
        <dbReference type="Proteomes" id="UP000325055"/>
    </source>
</evidence>
<evidence type="ECO:0000313" key="2">
    <source>
        <dbReference type="EMBL" id="KAA5406644.1"/>
    </source>
</evidence>
<dbReference type="EMBL" id="VVYV01000019">
    <property type="protein sequence ID" value="KAA5417913.1"/>
    <property type="molecule type" value="Genomic_DNA"/>
</dbReference>
<dbReference type="STRING" id="246787.BcellWH2_04001"/>
<reference evidence="6" key="4">
    <citation type="submission" date="2023-08" db="EMBL/GenBank/DDBJ databases">
        <title>Reintroducing virulent viruses to syntetic microbiomes.</title>
        <authorList>
            <person name="Wilde J."/>
            <person name="Boyes R."/>
            <person name="Robinson A.V."/>
            <person name="Daisley B.A."/>
            <person name="Allen-Vercoe E."/>
        </authorList>
    </citation>
    <scope>NUCLEOTIDE SEQUENCE</scope>
    <source>
        <strain evidence="6">225I_12FAA</strain>
    </source>
</reference>
<evidence type="ECO:0000313" key="10">
    <source>
        <dbReference type="Proteomes" id="UP000482653"/>
    </source>
</evidence>
<organism evidence="1 7">
    <name type="scientific">Bacteroides cellulosilyticus</name>
    <dbReference type="NCBI Taxonomy" id="246787"/>
    <lineage>
        <taxon>Bacteria</taxon>
        <taxon>Pseudomonadati</taxon>
        <taxon>Bacteroidota</taxon>
        <taxon>Bacteroidia</taxon>
        <taxon>Bacteroidales</taxon>
        <taxon>Bacteroidaceae</taxon>
        <taxon>Bacteroides</taxon>
    </lineage>
</organism>
<evidence type="ECO:0000313" key="1">
    <source>
        <dbReference type="EMBL" id="ALJ61221.1"/>
    </source>
</evidence>
<evidence type="ECO:0000313" key="3">
    <source>
        <dbReference type="EMBL" id="KAA5411361.1"/>
    </source>
</evidence>
<dbReference type="Pfam" id="PF14055">
    <property type="entry name" value="NVEALA"/>
    <property type="match status" value="1"/>
</dbReference>
<reference evidence="5" key="3">
    <citation type="submission" date="2023-03" db="EMBL/GenBank/DDBJ databases">
        <title>DFI Biobank Strains.</title>
        <authorList>
            <person name="Mostad J."/>
            <person name="Paddock L."/>
            <person name="Medina S."/>
            <person name="Waligurski E."/>
            <person name="Barat B."/>
            <person name="Smith R."/>
            <person name="Burgo V."/>
            <person name="Metcalfe C."/>
            <person name="Woodson C."/>
            <person name="Sundararajan A."/>
            <person name="Ramaswamy R."/>
            <person name="Lin H."/>
            <person name="Pamer E.G."/>
        </authorList>
    </citation>
    <scope>NUCLEOTIDE SEQUENCE</scope>
    <source>
        <strain evidence="5">DFI.9.5</strain>
    </source>
</reference>
<dbReference type="Proteomes" id="UP000061809">
    <property type="component" value="Chromosome"/>
</dbReference>
<dbReference type="InterPro" id="IPR025905">
    <property type="entry name" value="NVEALA"/>
</dbReference>
<evidence type="ECO:0000313" key="4">
    <source>
        <dbReference type="EMBL" id="KAA5417913.1"/>
    </source>
</evidence>
<dbReference type="RefSeq" id="WP_007212432.1">
    <property type="nucleotide sequence ID" value="NZ_CABMLT010000033.1"/>
</dbReference>
<dbReference type="EMBL" id="CP012801">
    <property type="protein sequence ID" value="ALJ61221.1"/>
    <property type="molecule type" value="Genomic_DNA"/>
</dbReference>
<evidence type="ECO:0000313" key="6">
    <source>
        <dbReference type="EMBL" id="MDT4513442.1"/>
    </source>
</evidence>
<dbReference type="Proteomes" id="UP001221924">
    <property type="component" value="Unassembled WGS sequence"/>
</dbReference>
<evidence type="ECO:0000313" key="9">
    <source>
        <dbReference type="Proteomes" id="UP000448877"/>
    </source>
</evidence>
<dbReference type="PATRIC" id="fig|246787.5.peg.5275"/>
<dbReference type="Proteomes" id="UP000482653">
    <property type="component" value="Unassembled WGS sequence"/>
</dbReference>
<dbReference type="AlphaFoldDB" id="A0A0P0GAV2"/>
<dbReference type="EMBL" id="JARFID010000015">
    <property type="protein sequence ID" value="MDE8695521.1"/>
    <property type="molecule type" value="Genomic_DNA"/>
</dbReference>
<reference evidence="8 9" key="2">
    <citation type="journal article" date="2019" name="Nat. Med.">
        <title>A library of human gut bacterial isolates paired with longitudinal multiomics data enables mechanistic microbiome research.</title>
        <authorList>
            <person name="Poyet M."/>
            <person name="Groussin M."/>
            <person name="Gibbons S.M."/>
            <person name="Avila-Pacheco J."/>
            <person name="Jiang X."/>
            <person name="Kearney S.M."/>
            <person name="Perrotta A.R."/>
            <person name="Berdy B."/>
            <person name="Zhao S."/>
            <person name="Lieberman T.D."/>
            <person name="Swanson P.K."/>
            <person name="Smith M."/>
            <person name="Roesemann S."/>
            <person name="Alexander J.E."/>
            <person name="Rich S.A."/>
            <person name="Livny J."/>
            <person name="Vlamakis H."/>
            <person name="Clish C."/>
            <person name="Bullock K."/>
            <person name="Deik A."/>
            <person name="Scott J."/>
            <person name="Pierce K.A."/>
            <person name="Xavier R.J."/>
            <person name="Alm E.J."/>
        </authorList>
    </citation>
    <scope>NUCLEOTIDE SEQUENCE [LARGE SCALE GENOMIC DNA]</scope>
    <source>
        <strain evidence="4 9">BIOML-A6</strain>
        <strain evidence="3 8">BIOML-A7</strain>
        <strain evidence="2 10">BIOML-A8</strain>
    </source>
</reference>
<dbReference type="Proteomes" id="UP000325055">
    <property type="component" value="Unassembled WGS sequence"/>
</dbReference>
<dbReference type="EMBL" id="JAVSNH010000001">
    <property type="protein sequence ID" value="MDT4513442.1"/>
    <property type="molecule type" value="Genomic_DNA"/>
</dbReference>
<dbReference type="KEGG" id="bcel:BcellWH2_04001"/>
<dbReference type="EMBL" id="VVYX01000226">
    <property type="protein sequence ID" value="KAA5406644.1"/>
    <property type="molecule type" value="Genomic_DNA"/>
</dbReference>
<dbReference type="GeneID" id="66310233"/>
<dbReference type="eggNOG" id="ENOG503119K">
    <property type="taxonomic scope" value="Bacteria"/>
</dbReference>
<reference evidence="1 7" key="1">
    <citation type="journal article" date="2015" name="Science">
        <title>Genetic determinants of in vivo fitness and diet responsiveness in multiple human gut Bacteroides.</title>
        <authorList>
            <person name="Wu M."/>
            <person name="McNulty N.P."/>
            <person name="Rodionov D.A."/>
            <person name="Khoroshkin M.S."/>
            <person name="Griffin N.W."/>
            <person name="Cheng J."/>
            <person name="Latreille P."/>
            <person name="Kerstetter R.A."/>
            <person name="Terrapon N."/>
            <person name="Henrissat B."/>
            <person name="Osterman A.L."/>
            <person name="Gordon J.I."/>
        </authorList>
    </citation>
    <scope>NUCLEOTIDE SEQUENCE [LARGE SCALE GENOMIC DNA]</scope>
    <source>
        <strain evidence="1 7">WH2</strain>
    </source>
</reference>
<evidence type="ECO:0000313" key="7">
    <source>
        <dbReference type="Proteomes" id="UP000061809"/>
    </source>
</evidence>